<comment type="caution">
    <text evidence="2">The sequence shown here is derived from an EMBL/GenBank/DDBJ whole genome shotgun (WGS) entry which is preliminary data.</text>
</comment>
<keyword evidence="3" id="KW-1185">Reference proteome</keyword>
<evidence type="ECO:0000313" key="3">
    <source>
        <dbReference type="Proteomes" id="UP000037923"/>
    </source>
</evidence>
<keyword evidence="1" id="KW-1133">Transmembrane helix</keyword>
<dbReference type="VEuPathDB" id="TriTrypDB:LpyrH10_18_0520"/>
<keyword evidence="1" id="KW-0812">Transmembrane</keyword>
<dbReference type="EMBL" id="LGTL01000018">
    <property type="protein sequence ID" value="KPA76951.1"/>
    <property type="molecule type" value="Genomic_DNA"/>
</dbReference>
<evidence type="ECO:0000313" key="2">
    <source>
        <dbReference type="EMBL" id="KPA76951.1"/>
    </source>
</evidence>
<dbReference type="Proteomes" id="UP000037923">
    <property type="component" value="Unassembled WGS sequence"/>
</dbReference>
<dbReference type="GeneID" id="26907611"/>
<accession>A0A0N1J4I3</accession>
<evidence type="ECO:0000256" key="1">
    <source>
        <dbReference type="SAM" id="Phobius"/>
    </source>
</evidence>
<gene>
    <name evidence="2" type="ORF">ABB37_07325</name>
</gene>
<name>A0A0N1J4I3_LEPPY</name>
<sequence>MFCWRCLTVLWGPFLSPISVVALITAIWPLFFFLHTCVVLLSFTRSFAFSPHQPGSHQEILVKHPLPLPIVLRSWR</sequence>
<protein>
    <submittedName>
        <fullName evidence="2">Uncharacterized protein</fullName>
    </submittedName>
</protein>
<dbReference type="AlphaFoldDB" id="A0A0N1J4I3"/>
<reference evidence="2 3" key="1">
    <citation type="submission" date="2015-07" db="EMBL/GenBank/DDBJ databases">
        <title>High-quality genome of monoxenous trypanosomatid Leptomonas pyrrhocoris.</title>
        <authorList>
            <person name="Flegontov P."/>
            <person name="Butenko A."/>
            <person name="Firsov S."/>
            <person name="Vlcek C."/>
            <person name="Logacheva M.D."/>
            <person name="Field M."/>
            <person name="Filatov D."/>
            <person name="Flegontova O."/>
            <person name="Gerasimov E."/>
            <person name="Jackson A.P."/>
            <person name="Kelly S."/>
            <person name="Opperdoes F."/>
            <person name="O'Reilly A."/>
            <person name="Votypka J."/>
            <person name="Yurchenko V."/>
            <person name="Lukes J."/>
        </authorList>
    </citation>
    <scope>NUCLEOTIDE SEQUENCE [LARGE SCALE GENOMIC DNA]</scope>
    <source>
        <strain evidence="2">H10</strain>
    </source>
</reference>
<dbReference type="RefSeq" id="XP_015655390.1">
    <property type="nucleotide sequence ID" value="XM_015805913.1"/>
</dbReference>
<keyword evidence="1" id="KW-0472">Membrane</keyword>
<feature type="transmembrane region" description="Helical" evidence="1">
    <location>
        <begin position="20"/>
        <end position="43"/>
    </location>
</feature>
<organism evidence="2 3">
    <name type="scientific">Leptomonas pyrrhocoris</name>
    <name type="common">Firebug parasite</name>
    <dbReference type="NCBI Taxonomy" id="157538"/>
    <lineage>
        <taxon>Eukaryota</taxon>
        <taxon>Discoba</taxon>
        <taxon>Euglenozoa</taxon>
        <taxon>Kinetoplastea</taxon>
        <taxon>Metakinetoplastina</taxon>
        <taxon>Trypanosomatida</taxon>
        <taxon>Trypanosomatidae</taxon>
        <taxon>Leishmaniinae</taxon>
        <taxon>Leptomonas</taxon>
    </lineage>
</organism>
<proteinExistence type="predicted"/>